<dbReference type="PROSITE" id="PS50943">
    <property type="entry name" value="HTH_CROC1"/>
    <property type="match status" value="1"/>
</dbReference>
<dbReference type="EMBL" id="FNVO01000009">
    <property type="protein sequence ID" value="SEG70448.1"/>
    <property type="molecule type" value="Genomic_DNA"/>
</dbReference>
<reference evidence="3" key="1">
    <citation type="submission" date="2016-10" db="EMBL/GenBank/DDBJ databases">
        <authorList>
            <person name="Varghese N."/>
            <person name="Submissions S."/>
        </authorList>
    </citation>
    <scope>NUCLEOTIDE SEQUENCE [LARGE SCALE GENOMIC DNA]</scope>
    <source>
        <strain evidence="3">DSM 43163</strain>
    </source>
</reference>
<dbReference type="RefSeq" id="WP_103939606.1">
    <property type="nucleotide sequence ID" value="NZ_FNVO01000009.1"/>
</dbReference>
<organism evidence="2 3">
    <name type="scientific">Thermomonospora echinospora</name>
    <dbReference type="NCBI Taxonomy" id="1992"/>
    <lineage>
        <taxon>Bacteria</taxon>
        <taxon>Bacillati</taxon>
        <taxon>Actinomycetota</taxon>
        <taxon>Actinomycetes</taxon>
        <taxon>Streptosporangiales</taxon>
        <taxon>Thermomonosporaceae</taxon>
        <taxon>Thermomonospora</taxon>
    </lineage>
</organism>
<gene>
    <name evidence="2" type="ORF">SAMN04489712_109171</name>
</gene>
<evidence type="ECO:0000313" key="2">
    <source>
        <dbReference type="EMBL" id="SEG70448.1"/>
    </source>
</evidence>
<dbReference type="Pfam" id="PF19054">
    <property type="entry name" value="DUF5753"/>
    <property type="match status" value="1"/>
</dbReference>
<keyword evidence="3" id="KW-1185">Reference proteome</keyword>
<evidence type="ECO:0000313" key="3">
    <source>
        <dbReference type="Proteomes" id="UP000236723"/>
    </source>
</evidence>
<feature type="domain" description="HTH cro/C1-type" evidence="1">
    <location>
        <begin position="23"/>
        <end position="76"/>
    </location>
</feature>
<dbReference type="Gene3D" id="1.10.260.40">
    <property type="entry name" value="lambda repressor-like DNA-binding domains"/>
    <property type="match status" value="1"/>
</dbReference>
<evidence type="ECO:0000259" key="1">
    <source>
        <dbReference type="PROSITE" id="PS50943"/>
    </source>
</evidence>
<dbReference type="CDD" id="cd00093">
    <property type="entry name" value="HTH_XRE"/>
    <property type="match status" value="1"/>
</dbReference>
<dbReference type="OrthoDB" id="3469353at2"/>
<protein>
    <submittedName>
        <fullName evidence="2">Helix-turn-helix domain-containing protein</fullName>
    </submittedName>
</protein>
<dbReference type="InterPro" id="IPR001387">
    <property type="entry name" value="Cro/C1-type_HTH"/>
</dbReference>
<sequence>MARKPRRSSDAVSPALRAFGNQVRHHRERLGLSQDRLGDRFPVSGSYIGLIETGKTRCTEDFAKKLDDHLTAYGALALLWEDLVQHAAYPTWFDWYLVERQAAMLQTFQLAVVYGLLQTPEYARVLLGDEAAVEARLARQAILTRSDPEPPMLVALLDESVLYRQIGDRKVMREQLEHLIAVSSRRISVQIVPMGVHDGLSGSFVLATMEDRSEVAYMDTALRGMTLGGKDGLKKISESLFDLRSKALSARDSQNLIQKTLEERWI</sequence>
<dbReference type="InterPro" id="IPR010982">
    <property type="entry name" value="Lambda_DNA-bd_dom_sf"/>
</dbReference>
<accession>A0A1H6CC21</accession>
<name>A0A1H6CC21_9ACTN</name>
<proteinExistence type="predicted"/>
<dbReference type="SUPFAM" id="SSF47413">
    <property type="entry name" value="lambda repressor-like DNA-binding domains"/>
    <property type="match status" value="1"/>
</dbReference>
<dbReference type="InterPro" id="IPR043917">
    <property type="entry name" value="DUF5753"/>
</dbReference>
<dbReference type="Pfam" id="PF13560">
    <property type="entry name" value="HTH_31"/>
    <property type="match status" value="1"/>
</dbReference>
<dbReference type="SMART" id="SM00530">
    <property type="entry name" value="HTH_XRE"/>
    <property type="match status" value="1"/>
</dbReference>
<dbReference type="GO" id="GO:0003677">
    <property type="term" value="F:DNA binding"/>
    <property type="evidence" value="ECO:0007669"/>
    <property type="project" value="InterPro"/>
</dbReference>
<dbReference type="Proteomes" id="UP000236723">
    <property type="component" value="Unassembled WGS sequence"/>
</dbReference>
<dbReference type="AlphaFoldDB" id="A0A1H6CC21"/>